<dbReference type="FunFam" id="1.10.10.10:FF:000011">
    <property type="entry name" value="Phosphate regulon transcriptional regulator PhoB"/>
    <property type="match status" value="1"/>
</dbReference>
<sequence length="228" mass="25535">MMPTILVVEDEPAIQELLTVNLKHNGFLVVRAGSAEDAESVIRAALPDLIVLDWMLPGQSGVFLAKKLRADERTRELPIIMLTARVHEEDKVLGLEAGADDYITKPFSPKELVARVRAVLRRRQPHLAGDVVEIGALSLNPATHRVIAAGKPVDLGPTEFRLLLFFMSHPERVYSRAQLLDDVWGDHVFIEERTVDVHIRRLRAALEPTGEDDRIETVRGAGYRFRGN</sequence>
<dbReference type="NCBIfam" id="TIGR02154">
    <property type="entry name" value="PhoB"/>
    <property type="match status" value="1"/>
</dbReference>
<dbReference type="PROSITE" id="PS50110">
    <property type="entry name" value="RESPONSE_REGULATORY"/>
    <property type="match status" value="1"/>
</dbReference>
<dbReference type="SUPFAM" id="SSF46894">
    <property type="entry name" value="C-terminal effector domain of the bipartite response regulators"/>
    <property type="match status" value="1"/>
</dbReference>
<dbReference type="AlphaFoldDB" id="A0A9D7K114"/>
<dbReference type="GO" id="GO:0006817">
    <property type="term" value="P:phosphate ion transport"/>
    <property type="evidence" value="ECO:0007669"/>
    <property type="project" value="UniProtKB-KW"/>
</dbReference>
<dbReference type="SMART" id="SM00862">
    <property type="entry name" value="Trans_reg_C"/>
    <property type="match status" value="1"/>
</dbReference>
<evidence type="ECO:0000256" key="6">
    <source>
        <dbReference type="ARBA" id="ARBA00022592"/>
    </source>
</evidence>
<dbReference type="Pfam" id="PF00486">
    <property type="entry name" value="Trans_reg_C"/>
    <property type="match status" value="1"/>
</dbReference>
<keyword evidence="10" id="KW-0010">Activator</keyword>
<dbReference type="GO" id="GO:0000156">
    <property type="term" value="F:phosphorelay response regulator activity"/>
    <property type="evidence" value="ECO:0007669"/>
    <property type="project" value="InterPro"/>
</dbReference>
<dbReference type="SUPFAM" id="SSF52172">
    <property type="entry name" value="CheY-like"/>
    <property type="match status" value="1"/>
</dbReference>
<evidence type="ECO:0000256" key="9">
    <source>
        <dbReference type="ARBA" id="ARBA00023125"/>
    </source>
</evidence>
<dbReference type="Proteomes" id="UP000886689">
    <property type="component" value="Unassembled WGS sequence"/>
</dbReference>
<accession>A0A9D7K114</accession>
<keyword evidence="5 13" id="KW-0597">Phosphoprotein</keyword>
<dbReference type="InterPro" id="IPR039420">
    <property type="entry name" value="WalR-like"/>
</dbReference>
<dbReference type="InterPro" id="IPR001789">
    <property type="entry name" value="Sig_transdc_resp-reg_receiver"/>
</dbReference>
<evidence type="ECO:0000259" key="16">
    <source>
        <dbReference type="PROSITE" id="PS51755"/>
    </source>
</evidence>
<dbReference type="PANTHER" id="PTHR48111">
    <property type="entry name" value="REGULATOR OF RPOS"/>
    <property type="match status" value="1"/>
</dbReference>
<keyword evidence="11" id="KW-0804">Transcription</keyword>
<reference evidence="17" key="1">
    <citation type="submission" date="2020-10" db="EMBL/GenBank/DDBJ databases">
        <title>Connecting structure to function with the recovery of over 1000 high-quality activated sludge metagenome-assembled genomes encoding full-length rRNA genes using long-read sequencing.</title>
        <authorList>
            <person name="Singleton C.M."/>
            <person name="Petriglieri F."/>
            <person name="Kristensen J.M."/>
            <person name="Kirkegaard R.H."/>
            <person name="Michaelsen T.Y."/>
            <person name="Andersen M.H."/>
            <person name="Karst S.M."/>
            <person name="Dueholm M.S."/>
            <person name="Nielsen P.H."/>
            <person name="Albertsen M."/>
        </authorList>
    </citation>
    <scope>NUCLEOTIDE SEQUENCE</scope>
    <source>
        <strain evidence="17">Hirt_18-Q3-R61-65_BATAC.395</strain>
    </source>
</reference>
<protein>
    <recommendedName>
        <fullName evidence="2">Phosphate regulon transcriptional regulatory protein PhoB</fullName>
    </recommendedName>
</protein>
<evidence type="ECO:0000313" key="17">
    <source>
        <dbReference type="EMBL" id="MBK8524440.1"/>
    </source>
</evidence>
<dbReference type="CDD" id="cd00383">
    <property type="entry name" value="trans_reg_C"/>
    <property type="match status" value="1"/>
</dbReference>
<keyword evidence="9 14" id="KW-0238">DNA-binding</keyword>
<dbReference type="Gene3D" id="3.40.50.2300">
    <property type="match status" value="1"/>
</dbReference>
<feature type="DNA-binding region" description="OmpR/PhoB-type" evidence="14">
    <location>
        <begin position="129"/>
        <end position="227"/>
    </location>
</feature>
<feature type="domain" description="OmpR/PhoB-type" evidence="16">
    <location>
        <begin position="129"/>
        <end position="227"/>
    </location>
</feature>
<gene>
    <name evidence="17" type="primary">phoB</name>
    <name evidence="17" type="ORF">IPL58_10230</name>
</gene>
<evidence type="ECO:0000256" key="5">
    <source>
        <dbReference type="ARBA" id="ARBA00022553"/>
    </source>
</evidence>
<dbReference type="InterPro" id="IPR011006">
    <property type="entry name" value="CheY-like_superfamily"/>
</dbReference>
<dbReference type="CDD" id="cd17618">
    <property type="entry name" value="REC_OmpR_PhoB"/>
    <property type="match status" value="1"/>
</dbReference>
<dbReference type="EMBL" id="JADJUC010000010">
    <property type="protein sequence ID" value="MBK8524440.1"/>
    <property type="molecule type" value="Genomic_DNA"/>
</dbReference>
<keyword evidence="3" id="KW-0813">Transport</keyword>
<dbReference type="InterPro" id="IPR036388">
    <property type="entry name" value="WH-like_DNA-bd_sf"/>
</dbReference>
<dbReference type="Gene3D" id="1.10.10.10">
    <property type="entry name" value="Winged helix-like DNA-binding domain superfamily/Winged helix DNA-binding domain"/>
    <property type="match status" value="1"/>
</dbReference>
<dbReference type="InterPro" id="IPR001867">
    <property type="entry name" value="OmpR/PhoB-type_DNA-bd"/>
</dbReference>
<dbReference type="GO" id="GO:0005829">
    <property type="term" value="C:cytosol"/>
    <property type="evidence" value="ECO:0007669"/>
    <property type="project" value="TreeGrafter"/>
</dbReference>
<dbReference type="GO" id="GO:0006355">
    <property type="term" value="P:regulation of DNA-templated transcription"/>
    <property type="evidence" value="ECO:0007669"/>
    <property type="project" value="InterPro"/>
</dbReference>
<dbReference type="InterPro" id="IPR016032">
    <property type="entry name" value="Sig_transdc_resp-reg_C-effctor"/>
</dbReference>
<evidence type="ECO:0000256" key="1">
    <source>
        <dbReference type="ARBA" id="ARBA00004496"/>
    </source>
</evidence>
<proteinExistence type="predicted"/>
<evidence type="ECO:0000313" key="18">
    <source>
        <dbReference type="Proteomes" id="UP000886689"/>
    </source>
</evidence>
<keyword evidence="8" id="KW-0805">Transcription regulation</keyword>
<evidence type="ECO:0000256" key="12">
    <source>
        <dbReference type="ARBA" id="ARBA00024735"/>
    </source>
</evidence>
<evidence type="ECO:0000259" key="15">
    <source>
        <dbReference type="PROSITE" id="PS50110"/>
    </source>
</evidence>
<evidence type="ECO:0000256" key="13">
    <source>
        <dbReference type="PROSITE-ProRule" id="PRU00169"/>
    </source>
</evidence>
<comment type="caution">
    <text evidence="17">The sequence shown here is derived from an EMBL/GenBank/DDBJ whole genome shotgun (WGS) entry which is preliminary data.</text>
</comment>
<evidence type="ECO:0000256" key="11">
    <source>
        <dbReference type="ARBA" id="ARBA00023163"/>
    </source>
</evidence>
<keyword evidence="4" id="KW-0963">Cytoplasm</keyword>
<evidence type="ECO:0000256" key="10">
    <source>
        <dbReference type="ARBA" id="ARBA00023159"/>
    </source>
</evidence>
<comment type="function">
    <text evidence="12">This protein is a positive regulator for the phosphate regulon. Transcription of this operon is positively regulated by PhoB and PhoR when phosphate is limited.</text>
</comment>
<evidence type="ECO:0000256" key="7">
    <source>
        <dbReference type="ARBA" id="ARBA00023012"/>
    </source>
</evidence>
<evidence type="ECO:0000256" key="3">
    <source>
        <dbReference type="ARBA" id="ARBA00022448"/>
    </source>
</evidence>
<dbReference type="Gene3D" id="6.10.250.690">
    <property type="match status" value="1"/>
</dbReference>
<keyword evidence="6" id="KW-0592">Phosphate transport</keyword>
<dbReference type="PANTHER" id="PTHR48111:SF40">
    <property type="entry name" value="PHOSPHATE REGULON TRANSCRIPTIONAL REGULATORY PROTEIN PHOB"/>
    <property type="match status" value="1"/>
</dbReference>
<feature type="modified residue" description="4-aspartylphosphate" evidence="13">
    <location>
        <position position="53"/>
    </location>
</feature>
<dbReference type="GO" id="GO:0000976">
    <property type="term" value="F:transcription cis-regulatory region binding"/>
    <property type="evidence" value="ECO:0007669"/>
    <property type="project" value="TreeGrafter"/>
</dbReference>
<feature type="domain" description="Response regulatory" evidence="15">
    <location>
        <begin position="4"/>
        <end position="120"/>
    </location>
</feature>
<name>A0A9D7K114_9PROT</name>
<dbReference type="PROSITE" id="PS51755">
    <property type="entry name" value="OMPR_PHOB"/>
    <property type="match status" value="1"/>
</dbReference>
<dbReference type="GO" id="GO:0032993">
    <property type="term" value="C:protein-DNA complex"/>
    <property type="evidence" value="ECO:0007669"/>
    <property type="project" value="TreeGrafter"/>
</dbReference>
<organism evidence="17 18">
    <name type="scientific">Candidatus Proximibacter danicus</name>
    <dbReference type="NCBI Taxonomy" id="2954365"/>
    <lineage>
        <taxon>Bacteria</taxon>
        <taxon>Pseudomonadati</taxon>
        <taxon>Pseudomonadota</taxon>
        <taxon>Betaproteobacteria</taxon>
        <taxon>Candidatus Proximibacter</taxon>
    </lineage>
</organism>
<evidence type="ECO:0000256" key="4">
    <source>
        <dbReference type="ARBA" id="ARBA00022490"/>
    </source>
</evidence>
<dbReference type="InterPro" id="IPR011879">
    <property type="entry name" value="Sig_transdc_resp-reg_PhoB"/>
</dbReference>
<evidence type="ECO:0000256" key="2">
    <source>
        <dbReference type="ARBA" id="ARBA00013332"/>
    </source>
</evidence>
<comment type="subcellular location">
    <subcellularLocation>
        <location evidence="1">Cytoplasm</location>
    </subcellularLocation>
</comment>
<evidence type="ECO:0000256" key="14">
    <source>
        <dbReference type="PROSITE-ProRule" id="PRU01091"/>
    </source>
</evidence>
<evidence type="ECO:0000256" key="8">
    <source>
        <dbReference type="ARBA" id="ARBA00023015"/>
    </source>
</evidence>
<dbReference type="SMART" id="SM00448">
    <property type="entry name" value="REC"/>
    <property type="match status" value="1"/>
</dbReference>
<dbReference type="Pfam" id="PF00072">
    <property type="entry name" value="Response_reg"/>
    <property type="match status" value="1"/>
</dbReference>
<keyword evidence="7" id="KW-0902">Two-component regulatory system</keyword>
<dbReference type="FunFam" id="3.40.50.2300:FF:000001">
    <property type="entry name" value="DNA-binding response regulator PhoB"/>
    <property type="match status" value="1"/>
</dbReference>